<dbReference type="EMBL" id="WUEY01000018">
    <property type="protein sequence ID" value="NEI73369.1"/>
    <property type="molecule type" value="Genomic_DNA"/>
</dbReference>
<name>A0A6L9UDJ6_9HYPH</name>
<protein>
    <submittedName>
        <fullName evidence="1">Uncharacterized protein</fullName>
    </submittedName>
</protein>
<reference evidence="1 2" key="1">
    <citation type="submission" date="2019-12" db="EMBL/GenBank/DDBJ databases">
        <title>Rhizobium genotypes associated with high levels of biological nitrogen fixation by grain legumes in a temperate-maritime cropping system.</title>
        <authorList>
            <person name="Maluk M."/>
            <person name="Francesc Ferrando Molina F."/>
            <person name="Lopez Del Egido L."/>
            <person name="Lafos M."/>
            <person name="Langarica-Fuentes A."/>
            <person name="Gebre Yohannes G."/>
            <person name="Young M.W."/>
            <person name="Martin P."/>
            <person name="Gantlett R."/>
            <person name="Kenicer G."/>
            <person name="Hawes C."/>
            <person name="Begg G.S."/>
            <person name="Quilliam R.S."/>
            <person name="Squire G.R."/>
            <person name="Poole P.S."/>
            <person name="Young P.W."/>
            <person name="Iannetta P.M."/>
            <person name="James E.K."/>
        </authorList>
    </citation>
    <scope>NUCLEOTIDE SEQUENCE [LARGE SCALE GENOMIC DNA]</scope>
    <source>
        <strain evidence="1 2">JHI1118</strain>
    </source>
</reference>
<proteinExistence type="predicted"/>
<accession>A0A6L9UDJ6</accession>
<evidence type="ECO:0000313" key="1">
    <source>
        <dbReference type="EMBL" id="NEI73369.1"/>
    </source>
</evidence>
<sequence length="413" mass="44664">MKPSGPRQRANATKGLTLKPSMKRNRAVTIHTAKTPAGEVLRAASAASSTMSFVAGSASRRQIGERSAVHAEPPALRRHAHLVRYPDVEADFDALIDKAIGAISEGEPVEDEILGHYVAVASLVRAVSFREGKLLEQAVERLAKANPNLVVLMQSIKLPLVKAAIEAVAGNDWRQLEGVRLDCEASAKGSYTPDLIVVNRAKRAAFVLDLKRSLASYGDTSRLEELKLKMLASAMIVPDWLYKTQKRTMVETVGVAIIDGASRPSDHAAGVWALSEIDDLLEIDGAAACMAELRLRFGRRVQQLLEVEARRALGLPETPMVMSAPVLAADASTTSLYTRRFGTLRAIPGAMVCEDATDKTGYHGSGCRCGSCDDPSFDDDDDGRDDPEALSDDTVSWPPEHVRIGFARRLLDA</sequence>
<dbReference type="Proteomes" id="UP000483035">
    <property type="component" value="Unassembled WGS sequence"/>
</dbReference>
<evidence type="ECO:0000313" key="2">
    <source>
        <dbReference type="Proteomes" id="UP000483035"/>
    </source>
</evidence>
<comment type="caution">
    <text evidence="1">The sequence shown here is derived from an EMBL/GenBank/DDBJ whole genome shotgun (WGS) entry which is preliminary data.</text>
</comment>
<dbReference type="AlphaFoldDB" id="A0A6L9UDJ6"/>
<organism evidence="1 2">
    <name type="scientific">Rhizobium lusitanum</name>
    <dbReference type="NCBI Taxonomy" id="293958"/>
    <lineage>
        <taxon>Bacteria</taxon>
        <taxon>Pseudomonadati</taxon>
        <taxon>Pseudomonadota</taxon>
        <taxon>Alphaproteobacteria</taxon>
        <taxon>Hyphomicrobiales</taxon>
        <taxon>Rhizobiaceae</taxon>
        <taxon>Rhizobium/Agrobacterium group</taxon>
        <taxon>Rhizobium</taxon>
    </lineage>
</organism>
<gene>
    <name evidence="1" type="ORF">GR212_27830</name>
</gene>